<feature type="domain" description="STAS" evidence="1">
    <location>
        <begin position="38"/>
        <end position="113"/>
    </location>
</feature>
<organism evidence="2 3">
    <name type="scientific">Georgenia halotolerans</name>
    <dbReference type="NCBI Taxonomy" id="3028317"/>
    <lineage>
        <taxon>Bacteria</taxon>
        <taxon>Bacillati</taxon>
        <taxon>Actinomycetota</taxon>
        <taxon>Actinomycetes</taxon>
        <taxon>Micrococcales</taxon>
        <taxon>Bogoriellaceae</taxon>
        <taxon>Georgenia</taxon>
    </lineage>
</organism>
<evidence type="ECO:0000313" key="3">
    <source>
        <dbReference type="Proteomes" id="UP001165561"/>
    </source>
</evidence>
<keyword evidence="3" id="KW-1185">Reference proteome</keyword>
<dbReference type="EMBL" id="JARACI010000582">
    <property type="protein sequence ID" value="MDD9205623.1"/>
    <property type="molecule type" value="Genomic_DNA"/>
</dbReference>
<reference evidence="2" key="1">
    <citation type="submission" date="2023-02" db="EMBL/GenBank/DDBJ databases">
        <title>Georgenia sp.10Sc9-8, isolated from a soil sample collected from the Taklamakan desert.</title>
        <authorList>
            <person name="Liu S."/>
        </authorList>
    </citation>
    <scope>NUCLEOTIDE SEQUENCE</scope>
    <source>
        <strain evidence="2">10Sc9-8</strain>
    </source>
</reference>
<comment type="caution">
    <text evidence="2">The sequence shown here is derived from an EMBL/GenBank/DDBJ whole genome shotgun (WGS) entry which is preliminary data.</text>
</comment>
<name>A0ABT5TU84_9MICO</name>
<sequence length="129" mass="13733">MSFVGRSCLVLHRSPRCCPRSRLDWPSGGADGASAVRLTVVGELDLATVPDLAAPLCAAIRTGRRDVTVDMREVNFCDPAGLRLLTETAPELRAQGSHLIVYGPCPALEILLEVLAQDTAIEVCPAPPD</sequence>
<dbReference type="PANTHER" id="PTHR33495:SF2">
    <property type="entry name" value="ANTI-SIGMA FACTOR ANTAGONIST TM_1081-RELATED"/>
    <property type="match status" value="1"/>
</dbReference>
<dbReference type="SUPFAM" id="SSF52091">
    <property type="entry name" value="SpoIIaa-like"/>
    <property type="match status" value="1"/>
</dbReference>
<protein>
    <submittedName>
        <fullName evidence="2">STAS domain-containing protein</fullName>
    </submittedName>
</protein>
<accession>A0ABT5TU84</accession>
<dbReference type="PANTHER" id="PTHR33495">
    <property type="entry name" value="ANTI-SIGMA FACTOR ANTAGONIST TM_1081-RELATED-RELATED"/>
    <property type="match status" value="1"/>
</dbReference>
<gene>
    <name evidence="2" type="ORF">PU560_03960</name>
</gene>
<dbReference type="Pfam" id="PF13466">
    <property type="entry name" value="STAS_2"/>
    <property type="match status" value="1"/>
</dbReference>
<dbReference type="InterPro" id="IPR058548">
    <property type="entry name" value="MlaB-like_STAS"/>
</dbReference>
<evidence type="ECO:0000313" key="2">
    <source>
        <dbReference type="EMBL" id="MDD9205623.1"/>
    </source>
</evidence>
<dbReference type="InterPro" id="IPR002645">
    <property type="entry name" value="STAS_dom"/>
</dbReference>
<evidence type="ECO:0000259" key="1">
    <source>
        <dbReference type="PROSITE" id="PS50801"/>
    </source>
</evidence>
<dbReference type="CDD" id="cd07043">
    <property type="entry name" value="STAS_anti-anti-sigma_factors"/>
    <property type="match status" value="1"/>
</dbReference>
<dbReference type="Proteomes" id="UP001165561">
    <property type="component" value="Unassembled WGS sequence"/>
</dbReference>
<dbReference type="InterPro" id="IPR036513">
    <property type="entry name" value="STAS_dom_sf"/>
</dbReference>
<dbReference type="Gene3D" id="3.30.750.24">
    <property type="entry name" value="STAS domain"/>
    <property type="match status" value="1"/>
</dbReference>
<proteinExistence type="predicted"/>
<dbReference type="PROSITE" id="PS50801">
    <property type="entry name" value="STAS"/>
    <property type="match status" value="1"/>
</dbReference>